<keyword evidence="1" id="KW-0812">Transmembrane</keyword>
<comment type="caution">
    <text evidence="2">The sequence shown here is derived from an EMBL/GenBank/DDBJ whole genome shotgun (WGS) entry which is preliminary data.</text>
</comment>
<dbReference type="InterPro" id="IPR018750">
    <property type="entry name" value="DUF2306_membrane"/>
</dbReference>
<reference evidence="2 3" key="1">
    <citation type="submission" date="2018-10" db="EMBL/GenBank/DDBJ databases">
        <title>Genomic Encyclopedia of Archaeal and Bacterial Type Strains, Phase II (KMG-II): from individual species to whole genera.</title>
        <authorList>
            <person name="Goeker M."/>
        </authorList>
    </citation>
    <scope>NUCLEOTIDE SEQUENCE [LARGE SCALE GENOMIC DNA]</scope>
    <source>
        <strain evidence="2 3">DSM 18602</strain>
    </source>
</reference>
<evidence type="ECO:0000313" key="3">
    <source>
        <dbReference type="Proteomes" id="UP000268007"/>
    </source>
</evidence>
<gene>
    <name evidence="2" type="ORF">BDD43_1026</name>
</gene>
<organism evidence="2 3">
    <name type="scientific">Mucilaginibacter gracilis</name>
    <dbReference type="NCBI Taxonomy" id="423350"/>
    <lineage>
        <taxon>Bacteria</taxon>
        <taxon>Pseudomonadati</taxon>
        <taxon>Bacteroidota</taxon>
        <taxon>Sphingobacteriia</taxon>
        <taxon>Sphingobacteriales</taxon>
        <taxon>Sphingobacteriaceae</taxon>
        <taxon>Mucilaginibacter</taxon>
    </lineage>
</organism>
<dbReference type="Proteomes" id="UP000268007">
    <property type="component" value="Unassembled WGS sequence"/>
</dbReference>
<name>A0A495IYI8_9SPHI</name>
<keyword evidence="3" id="KW-1185">Reference proteome</keyword>
<evidence type="ECO:0000313" key="2">
    <source>
        <dbReference type="EMBL" id="RKR80889.1"/>
    </source>
</evidence>
<feature type="transmembrane region" description="Helical" evidence="1">
    <location>
        <begin position="88"/>
        <end position="108"/>
    </location>
</feature>
<accession>A0A495IYI8</accession>
<feature type="transmembrane region" description="Helical" evidence="1">
    <location>
        <begin position="7"/>
        <end position="28"/>
    </location>
</feature>
<keyword evidence="1" id="KW-1133">Transmembrane helix</keyword>
<evidence type="ECO:0000256" key="1">
    <source>
        <dbReference type="SAM" id="Phobius"/>
    </source>
</evidence>
<feature type="transmembrane region" description="Helical" evidence="1">
    <location>
        <begin position="153"/>
        <end position="171"/>
    </location>
</feature>
<sequence length="214" mass="24387">MSVTGKVLRYLALVWILILSLGTFYLYGNFKTDEGFLLLKQLAIKTGLYLPAFYAHIFGSSLILLIGFAQFSKRVYSNKKLHRFLGRCYVFGVLLFSAPGAYVMTFFIHRGTGVFISFLLQNTLWVLSTITAWRFAVNGQIAKHACMMRRSYALAFAAVTLRLYIYLFTVFGNGVNFQYNYLIIAFLSWVPNLLLVELINYYDKGKVPTIAVKA</sequence>
<feature type="transmembrane region" description="Helical" evidence="1">
    <location>
        <begin position="114"/>
        <end position="133"/>
    </location>
</feature>
<feature type="transmembrane region" description="Helical" evidence="1">
    <location>
        <begin position="177"/>
        <end position="196"/>
    </location>
</feature>
<protein>
    <submittedName>
        <fullName evidence="2">Putative membrane protein DUF2306</fullName>
    </submittedName>
</protein>
<dbReference type="Pfam" id="PF10067">
    <property type="entry name" value="DUF2306"/>
    <property type="match status" value="1"/>
</dbReference>
<dbReference type="EMBL" id="RBKU01000001">
    <property type="protein sequence ID" value="RKR80889.1"/>
    <property type="molecule type" value="Genomic_DNA"/>
</dbReference>
<proteinExistence type="predicted"/>
<dbReference type="RefSeq" id="WP_121196710.1">
    <property type="nucleotide sequence ID" value="NZ_RBKU01000001.1"/>
</dbReference>
<dbReference type="OrthoDB" id="6385003at2"/>
<dbReference type="AlphaFoldDB" id="A0A495IYI8"/>
<feature type="transmembrane region" description="Helical" evidence="1">
    <location>
        <begin position="48"/>
        <end position="68"/>
    </location>
</feature>
<keyword evidence="1" id="KW-0472">Membrane</keyword>